<organism evidence="6 7">
    <name type="scientific">Oxynema aestuarii AP17</name>
    <dbReference type="NCBI Taxonomy" id="2064643"/>
    <lineage>
        <taxon>Bacteria</taxon>
        <taxon>Bacillati</taxon>
        <taxon>Cyanobacteriota</taxon>
        <taxon>Cyanophyceae</taxon>
        <taxon>Oscillatoriophycideae</taxon>
        <taxon>Oscillatoriales</taxon>
        <taxon>Oscillatoriaceae</taxon>
        <taxon>Oxynema</taxon>
        <taxon>Oxynema aestuarii</taxon>
    </lineage>
</organism>
<evidence type="ECO:0000256" key="2">
    <source>
        <dbReference type="ARBA" id="ARBA00006171"/>
    </source>
</evidence>
<dbReference type="KEGG" id="oxy:HCG48_14735"/>
<gene>
    <name evidence="6" type="ORF">HCG48_14735</name>
</gene>
<dbReference type="SFLD" id="SFLDS00003">
    <property type="entry name" value="Haloacid_Dehalogenase"/>
    <property type="match status" value="1"/>
</dbReference>
<dbReference type="InterPro" id="IPR023214">
    <property type="entry name" value="HAD_sf"/>
</dbReference>
<keyword evidence="5" id="KW-0119">Carbohydrate metabolism</keyword>
<keyword evidence="7" id="KW-1185">Reference proteome</keyword>
<dbReference type="InterPro" id="IPR006439">
    <property type="entry name" value="HAD-SF_hydro_IA"/>
</dbReference>
<accession>A0A6H1U5V8</accession>
<dbReference type="Gene3D" id="3.40.50.1000">
    <property type="entry name" value="HAD superfamily/HAD-like"/>
    <property type="match status" value="1"/>
</dbReference>
<evidence type="ECO:0000313" key="6">
    <source>
        <dbReference type="EMBL" id="QIZ73757.1"/>
    </source>
</evidence>
<dbReference type="NCBIfam" id="TIGR01509">
    <property type="entry name" value="HAD-SF-IA-v3"/>
    <property type="match status" value="1"/>
</dbReference>
<evidence type="ECO:0000256" key="4">
    <source>
        <dbReference type="ARBA" id="ARBA00022842"/>
    </source>
</evidence>
<dbReference type="SUPFAM" id="SSF56784">
    <property type="entry name" value="HAD-like"/>
    <property type="match status" value="1"/>
</dbReference>
<keyword evidence="4" id="KW-0460">Magnesium</keyword>
<comment type="cofactor">
    <cofactor evidence="1">
        <name>Mg(2+)</name>
        <dbReference type="ChEBI" id="CHEBI:18420"/>
    </cofactor>
</comment>
<evidence type="ECO:0000256" key="3">
    <source>
        <dbReference type="ARBA" id="ARBA00022723"/>
    </source>
</evidence>
<evidence type="ECO:0000256" key="5">
    <source>
        <dbReference type="ARBA" id="ARBA00023277"/>
    </source>
</evidence>
<reference evidence="6 7" key="1">
    <citation type="submission" date="2020-04" db="EMBL/GenBank/DDBJ databases">
        <authorList>
            <person name="Basu S."/>
            <person name="Maruthanayagam V."/>
            <person name="Chakraborty S."/>
            <person name="Pramanik A."/>
            <person name="Mukherjee J."/>
            <person name="Brink B."/>
        </authorList>
    </citation>
    <scope>NUCLEOTIDE SEQUENCE [LARGE SCALE GENOMIC DNA]</scope>
    <source>
        <strain evidence="6 7">AP17</strain>
    </source>
</reference>
<dbReference type="EMBL" id="CP051167">
    <property type="protein sequence ID" value="QIZ73757.1"/>
    <property type="molecule type" value="Genomic_DNA"/>
</dbReference>
<dbReference type="PANTHER" id="PTHR46193">
    <property type="entry name" value="6-PHOSPHOGLUCONATE PHOSPHATASE"/>
    <property type="match status" value="1"/>
</dbReference>
<dbReference type="SFLD" id="SFLDG01129">
    <property type="entry name" value="C1.5:_HAD__Beta-PGM__Phosphata"/>
    <property type="match status" value="1"/>
</dbReference>
<dbReference type="Gene3D" id="1.10.150.240">
    <property type="entry name" value="Putative phosphatase, domain 2"/>
    <property type="match status" value="1"/>
</dbReference>
<protein>
    <submittedName>
        <fullName evidence="6">HAD family phosphatase</fullName>
    </submittedName>
</protein>
<name>A0A6H1U5V8_9CYAN</name>
<comment type="similarity">
    <text evidence="2">Belongs to the HAD-like hydrolase superfamily. CbbY/CbbZ/Gph/YieH family.</text>
</comment>
<dbReference type="AlphaFoldDB" id="A0A6H1U5V8"/>
<dbReference type="CDD" id="cd07505">
    <property type="entry name" value="HAD_BPGM-like"/>
    <property type="match status" value="1"/>
</dbReference>
<keyword evidence="3" id="KW-0479">Metal-binding</keyword>
<dbReference type="GO" id="GO:0003824">
    <property type="term" value="F:catalytic activity"/>
    <property type="evidence" value="ECO:0007669"/>
    <property type="project" value="UniProtKB-ARBA"/>
</dbReference>
<dbReference type="Proteomes" id="UP000500857">
    <property type="component" value="Chromosome"/>
</dbReference>
<dbReference type="InterPro" id="IPR051600">
    <property type="entry name" value="Beta-PGM-like"/>
</dbReference>
<dbReference type="InterPro" id="IPR023198">
    <property type="entry name" value="PGP-like_dom2"/>
</dbReference>
<dbReference type="InterPro" id="IPR041492">
    <property type="entry name" value="HAD_2"/>
</dbReference>
<dbReference type="GO" id="GO:0046872">
    <property type="term" value="F:metal ion binding"/>
    <property type="evidence" value="ECO:0007669"/>
    <property type="project" value="UniProtKB-KW"/>
</dbReference>
<dbReference type="SFLD" id="SFLDG01135">
    <property type="entry name" value="C1.5.6:_HAD__Beta-PGM__Phospha"/>
    <property type="match status" value="1"/>
</dbReference>
<dbReference type="InterPro" id="IPR036412">
    <property type="entry name" value="HAD-like_sf"/>
</dbReference>
<evidence type="ECO:0000256" key="1">
    <source>
        <dbReference type="ARBA" id="ARBA00001946"/>
    </source>
</evidence>
<dbReference type="PANTHER" id="PTHR46193:SF18">
    <property type="entry name" value="HEXITOL PHOSPHATASE B"/>
    <property type="match status" value="1"/>
</dbReference>
<sequence length="229" mass="25156">MTIAAILFDLDGTLANTDPIHFLTWQELLKTYDLEIDREFYQKQMSGRLNPAIVADLLPHLSPEQAARVADEKEAQFRQFAAQLQPMPGLTDLLAWAGDRALKCAVVTNAPRENVRFMLDILHLSDRFAPVTIAEDLPAGKPDPLPYQQTLQQLGLSPQEAIAFEDSPSGIRSATAAGIYTIGVASTHDPETLRAIGASQTIADFTAPHLWDDLEAIAPDPREKTRSVS</sequence>
<dbReference type="Pfam" id="PF13419">
    <property type="entry name" value="HAD_2"/>
    <property type="match status" value="1"/>
</dbReference>
<proteinExistence type="inferred from homology"/>
<evidence type="ECO:0000313" key="7">
    <source>
        <dbReference type="Proteomes" id="UP000500857"/>
    </source>
</evidence>